<organism evidence="3 4">
    <name type="scientific">Polarella glacialis</name>
    <name type="common">Dinoflagellate</name>
    <dbReference type="NCBI Taxonomy" id="89957"/>
    <lineage>
        <taxon>Eukaryota</taxon>
        <taxon>Sar</taxon>
        <taxon>Alveolata</taxon>
        <taxon>Dinophyceae</taxon>
        <taxon>Suessiales</taxon>
        <taxon>Suessiaceae</taxon>
        <taxon>Polarella</taxon>
    </lineage>
</organism>
<sequence>MRLDEKTGRAQNKVDSGPYNYTNNNDNDHSNSSKQQQQQQQTVPPGFSYKHNNNDHSNSSNNSSISYDGLTSACLMALNDSDLSCKQSKALLQQLEPSESSSISAQTGSENSYIQQPFADFQDECYGTAECDQFPFLQPSQAGCVSWQPMTLVVRKLPRSYTQQMLLAALNQAGYAYTYDFVYLPMGESSPGTLPRPSLGHAYVNFVHPVCAQTFKESFHNQQLGRCKNKVSVGEARLQGFKANYAHYLPSRVNHRNADPAARPLFLREPTDEELQELGGKFATGRGRSRRCTSELPFSNSCGRSDIDRAVLHQSYRVMELPALPEDATVRVPPALLTVIVANYPRCLSLISNKQTRARATTTTAKQHINKHNNINNQTINNTSNI</sequence>
<evidence type="ECO:0000313" key="4">
    <source>
        <dbReference type="Proteomes" id="UP000626109"/>
    </source>
</evidence>
<evidence type="ECO:0000313" key="3">
    <source>
        <dbReference type="EMBL" id="CAE8647258.1"/>
    </source>
</evidence>
<comment type="caution">
    <text evidence="3">The sequence shown here is derived from an EMBL/GenBank/DDBJ whole genome shotgun (WGS) entry which is preliminary data.</text>
</comment>
<evidence type="ECO:0000256" key="1">
    <source>
        <dbReference type="SAM" id="MobiDB-lite"/>
    </source>
</evidence>
<feature type="region of interest" description="Disordered" evidence="1">
    <location>
        <begin position="1"/>
        <end position="63"/>
    </location>
</feature>
<dbReference type="SUPFAM" id="SSF54928">
    <property type="entry name" value="RNA-binding domain, RBD"/>
    <property type="match status" value="1"/>
</dbReference>
<protein>
    <recommendedName>
        <fullName evidence="2">Mei2-like C-terminal RNA recognition motif domain-containing protein</fullName>
    </recommendedName>
</protein>
<reference evidence="3" key="1">
    <citation type="submission" date="2021-02" db="EMBL/GenBank/DDBJ databases">
        <authorList>
            <person name="Dougan E. K."/>
            <person name="Rhodes N."/>
            <person name="Thang M."/>
            <person name="Chan C."/>
        </authorList>
    </citation>
    <scope>NUCLEOTIDE SEQUENCE</scope>
</reference>
<gene>
    <name evidence="3" type="ORF">PGLA2088_LOCUS5519</name>
</gene>
<evidence type="ECO:0000259" key="2">
    <source>
        <dbReference type="Pfam" id="PF04059"/>
    </source>
</evidence>
<feature type="compositionally biased region" description="Low complexity" evidence="1">
    <location>
        <begin position="32"/>
        <end position="41"/>
    </location>
</feature>
<name>A0A813I979_POLGL</name>
<dbReference type="InterPro" id="IPR007201">
    <property type="entry name" value="Mei2-like_Rrm_C"/>
</dbReference>
<dbReference type="EMBL" id="CAJNNW010005276">
    <property type="protein sequence ID" value="CAE8647258.1"/>
    <property type="molecule type" value="Genomic_DNA"/>
</dbReference>
<feature type="compositionally biased region" description="Polar residues" evidence="1">
    <location>
        <begin position="9"/>
        <end position="22"/>
    </location>
</feature>
<dbReference type="AlphaFoldDB" id="A0A813I979"/>
<accession>A0A813I979</accession>
<feature type="domain" description="Mei2-like C-terminal RNA recognition motif" evidence="2">
    <location>
        <begin position="151"/>
        <end position="244"/>
    </location>
</feature>
<dbReference type="Proteomes" id="UP000626109">
    <property type="component" value="Unassembled WGS sequence"/>
</dbReference>
<proteinExistence type="predicted"/>
<dbReference type="GO" id="GO:0003676">
    <property type="term" value="F:nucleic acid binding"/>
    <property type="evidence" value="ECO:0007669"/>
    <property type="project" value="InterPro"/>
</dbReference>
<dbReference type="InterPro" id="IPR035979">
    <property type="entry name" value="RBD_domain_sf"/>
</dbReference>
<dbReference type="Pfam" id="PF04059">
    <property type="entry name" value="RRM_2"/>
    <property type="match status" value="1"/>
</dbReference>